<comment type="function">
    <text evidence="11">Part of the high-affinity ATP-driven potassium transport (or Kdp) system, which catalyzes the hydrolysis of ATP coupled with the electrogenic transport of potassium into the cytoplasm. This subunit acts as a catalytic chaperone that increases the ATP-binding affinity of the ATP-hydrolyzing subunit KdpB by the formation of a transient KdpB/KdpC/ATP ternary complex.</text>
</comment>
<name>A0A1M6L3L6_9ACTN</name>
<accession>A0A1M6L3L6</accession>
<keyword evidence="10 11" id="KW-0472">Membrane</keyword>
<dbReference type="RefSeq" id="WP_073379945.1">
    <property type="nucleotide sequence ID" value="NZ_FQZK01000008.1"/>
</dbReference>
<evidence type="ECO:0000313" key="14">
    <source>
        <dbReference type="Proteomes" id="UP000184452"/>
    </source>
</evidence>
<dbReference type="Pfam" id="PF02669">
    <property type="entry name" value="KdpC"/>
    <property type="match status" value="1"/>
</dbReference>
<evidence type="ECO:0000256" key="2">
    <source>
        <dbReference type="ARBA" id="ARBA00022475"/>
    </source>
</evidence>
<dbReference type="EMBL" id="FQZK01000008">
    <property type="protein sequence ID" value="SHJ65815.1"/>
    <property type="molecule type" value="Genomic_DNA"/>
</dbReference>
<keyword evidence="7 11" id="KW-0630">Potassium</keyword>
<keyword evidence="9 11" id="KW-0406">Ion transport</keyword>
<dbReference type="NCBIfam" id="NF001454">
    <property type="entry name" value="PRK00315.1"/>
    <property type="match status" value="1"/>
</dbReference>
<dbReference type="GO" id="GO:0008556">
    <property type="term" value="F:P-type potassium transmembrane transporter activity"/>
    <property type="evidence" value="ECO:0007669"/>
    <property type="project" value="InterPro"/>
</dbReference>
<organism evidence="13 14">
    <name type="scientific">Nocardiopsis flavescens</name>
    <dbReference type="NCBI Taxonomy" id="758803"/>
    <lineage>
        <taxon>Bacteria</taxon>
        <taxon>Bacillati</taxon>
        <taxon>Actinomycetota</taxon>
        <taxon>Actinomycetes</taxon>
        <taxon>Streptosporangiales</taxon>
        <taxon>Nocardiopsidaceae</taxon>
        <taxon>Nocardiopsis</taxon>
    </lineage>
</organism>
<keyword evidence="14" id="KW-1185">Reference proteome</keyword>
<evidence type="ECO:0000256" key="1">
    <source>
        <dbReference type="ARBA" id="ARBA00022448"/>
    </source>
</evidence>
<feature type="region of interest" description="Disordered" evidence="12">
    <location>
        <begin position="66"/>
        <end position="88"/>
    </location>
</feature>
<protein>
    <recommendedName>
        <fullName evidence="11">Potassium-transporting ATPase KdpC subunit</fullName>
    </recommendedName>
    <alternativeName>
        <fullName evidence="11">ATP phosphohydrolase [potassium-transporting] C chain</fullName>
    </alternativeName>
    <alternativeName>
        <fullName evidence="11">Potassium-binding and translocating subunit C</fullName>
    </alternativeName>
    <alternativeName>
        <fullName evidence="11">Potassium-translocating ATPase C chain</fullName>
    </alternativeName>
</protein>
<dbReference type="InterPro" id="IPR003820">
    <property type="entry name" value="KdpC"/>
</dbReference>
<keyword evidence="6 11" id="KW-0067">ATP-binding</keyword>
<evidence type="ECO:0000256" key="5">
    <source>
        <dbReference type="ARBA" id="ARBA00022741"/>
    </source>
</evidence>
<comment type="subcellular location">
    <subcellularLocation>
        <location evidence="11">Cell membrane</location>
        <topology evidence="11">Single-pass membrane protein</topology>
    </subcellularLocation>
</comment>
<keyword evidence="3 11" id="KW-0633">Potassium transport</keyword>
<comment type="similarity">
    <text evidence="11">Belongs to the KdpC family.</text>
</comment>
<proteinExistence type="inferred from homology"/>
<evidence type="ECO:0000256" key="4">
    <source>
        <dbReference type="ARBA" id="ARBA00022692"/>
    </source>
</evidence>
<dbReference type="PIRSF" id="PIRSF001296">
    <property type="entry name" value="K_ATPase_KdpC"/>
    <property type="match status" value="1"/>
</dbReference>
<evidence type="ECO:0000256" key="9">
    <source>
        <dbReference type="ARBA" id="ARBA00023065"/>
    </source>
</evidence>
<dbReference type="Proteomes" id="UP000184452">
    <property type="component" value="Unassembled WGS sequence"/>
</dbReference>
<dbReference type="STRING" id="758803.SAMN05421803_10863"/>
<dbReference type="AlphaFoldDB" id="A0A1M6L3L6"/>
<keyword evidence="1 11" id="KW-0813">Transport</keyword>
<evidence type="ECO:0000256" key="8">
    <source>
        <dbReference type="ARBA" id="ARBA00022989"/>
    </source>
</evidence>
<dbReference type="HAMAP" id="MF_00276">
    <property type="entry name" value="KdpC"/>
    <property type="match status" value="1"/>
</dbReference>
<evidence type="ECO:0000256" key="11">
    <source>
        <dbReference type="HAMAP-Rule" id="MF_00276"/>
    </source>
</evidence>
<keyword evidence="8 11" id="KW-1133">Transmembrane helix</keyword>
<dbReference type="GO" id="GO:0005886">
    <property type="term" value="C:plasma membrane"/>
    <property type="evidence" value="ECO:0007669"/>
    <property type="project" value="UniProtKB-SubCell"/>
</dbReference>
<dbReference type="OrthoDB" id="9788285at2"/>
<evidence type="ECO:0000256" key="10">
    <source>
        <dbReference type="ARBA" id="ARBA00023136"/>
    </source>
</evidence>
<gene>
    <name evidence="11" type="primary">kdpC</name>
    <name evidence="13" type="ORF">SAMN05421803_10863</name>
</gene>
<evidence type="ECO:0000256" key="12">
    <source>
        <dbReference type="SAM" id="MobiDB-lite"/>
    </source>
</evidence>
<evidence type="ECO:0000313" key="13">
    <source>
        <dbReference type="EMBL" id="SHJ65815.1"/>
    </source>
</evidence>
<evidence type="ECO:0000256" key="7">
    <source>
        <dbReference type="ARBA" id="ARBA00022958"/>
    </source>
</evidence>
<evidence type="ECO:0000256" key="6">
    <source>
        <dbReference type="ARBA" id="ARBA00022840"/>
    </source>
</evidence>
<keyword evidence="2 11" id="KW-1003">Cell membrane</keyword>
<keyword evidence="5 11" id="KW-0547">Nucleotide-binding</keyword>
<reference evidence="13 14" key="1">
    <citation type="submission" date="2016-11" db="EMBL/GenBank/DDBJ databases">
        <authorList>
            <person name="Jaros S."/>
            <person name="Januszkiewicz K."/>
            <person name="Wedrychowicz H."/>
        </authorList>
    </citation>
    <scope>NUCLEOTIDE SEQUENCE [LARGE SCALE GENOMIC DNA]</scope>
    <source>
        <strain evidence="13 14">CGMCC 4.5723</strain>
    </source>
</reference>
<evidence type="ECO:0000256" key="3">
    <source>
        <dbReference type="ARBA" id="ARBA00022538"/>
    </source>
</evidence>
<keyword evidence="4 11" id="KW-0812">Transmembrane</keyword>
<dbReference type="PANTHER" id="PTHR30042">
    <property type="entry name" value="POTASSIUM-TRANSPORTING ATPASE C CHAIN"/>
    <property type="match status" value="1"/>
</dbReference>
<sequence>MLRQLFAALAMTAVATVVLGLAYPLAVTGIAQVLAPERADGSLVERDGEVVGSALLAQGFTGPEYFHPRPSAVDHDPRDSGGSNLGPSAPALAADVAARAAAYRGANGLAPDAPVPVDAVTASASGLDPHISPENARLQADRVARARGLDAAAVRALVGEHTVPRALGVLGEPGVNVLGLNLALDRAAD</sequence>
<comment type="subunit">
    <text evidence="11">The system is composed of three essential subunits: KdpA, KdpB and KdpC.</text>
</comment>
<dbReference type="PANTHER" id="PTHR30042:SF2">
    <property type="entry name" value="POTASSIUM-TRANSPORTING ATPASE KDPC SUBUNIT"/>
    <property type="match status" value="1"/>
</dbReference>
<dbReference type="NCBIfam" id="TIGR00681">
    <property type="entry name" value="kdpC"/>
    <property type="match status" value="1"/>
</dbReference>
<dbReference type="GO" id="GO:0005524">
    <property type="term" value="F:ATP binding"/>
    <property type="evidence" value="ECO:0007669"/>
    <property type="project" value="UniProtKB-UniRule"/>
</dbReference>